<dbReference type="EMBL" id="JAFJMO010000016">
    <property type="protein sequence ID" value="KAJ8253518.1"/>
    <property type="molecule type" value="Genomic_DNA"/>
</dbReference>
<feature type="domain" description="DDE Tnp4" evidence="4">
    <location>
        <begin position="295"/>
        <end position="417"/>
    </location>
</feature>
<evidence type="ECO:0000256" key="3">
    <source>
        <dbReference type="SAM" id="MobiDB-lite"/>
    </source>
</evidence>
<dbReference type="Proteomes" id="UP001152803">
    <property type="component" value="Unassembled WGS sequence"/>
</dbReference>
<organism evidence="5 6">
    <name type="scientific">Conger conger</name>
    <name type="common">Conger eel</name>
    <name type="synonym">Muraena conger</name>
    <dbReference type="NCBI Taxonomy" id="82655"/>
    <lineage>
        <taxon>Eukaryota</taxon>
        <taxon>Metazoa</taxon>
        <taxon>Chordata</taxon>
        <taxon>Craniata</taxon>
        <taxon>Vertebrata</taxon>
        <taxon>Euteleostomi</taxon>
        <taxon>Actinopterygii</taxon>
        <taxon>Neopterygii</taxon>
        <taxon>Teleostei</taxon>
        <taxon>Anguilliformes</taxon>
        <taxon>Congridae</taxon>
        <taxon>Conger</taxon>
    </lineage>
</organism>
<dbReference type="InterPro" id="IPR027806">
    <property type="entry name" value="HARBI1_dom"/>
</dbReference>
<feature type="compositionally biased region" description="Low complexity" evidence="3">
    <location>
        <begin position="129"/>
        <end position="141"/>
    </location>
</feature>
<evidence type="ECO:0000256" key="2">
    <source>
        <dbReference type="ARBA" id="ARBA00022723"/>
    </source>
</evidence>
<name>A0A9Q1CZ84_CONCO</name>
<accession>A0A9Q1CZ84</accession>
<reference evidence="5" key="1">
    <citation type="journal article" date="2023" name="Science">
        <title>Genome structures resolve the early diversification of teleost fishes.</title>
        <authorList>
            <person name="Parey E."/>
            <person name="Louis A."/>
            <person name="Montfort J."/>
            <person name="Bouchez O."/>
            <person name="Roques C."/>
            <person name="Iampietro C."/>
            <person name="Lluch J."/>
            <person name="Castinel A."/>
            <person name="Donnadieu C."/>
            <person name="Desvignes T."/>
            <person name="Floi Bucao C."/>
            <person name="Jouanno E."/>
            <person name="Wen M."/>
            <person name="Mejri S."/>
            <person name="Dirks R."/>
            <person name="Jansen H."/>
            <person name="Henkel C."/>
            <person name="Chen W.J."/>
            <person name="Zahm M."/>
            <person name="Cabau C."/>
            <person name="Klopp C."/>
            <person name="Thompson A.W."/>
            <person name="Robinson-Rechavi M."/>
            <person name="Braasch I."/>
            <person name="Lecointre G."/>
            <person name="Bobe J."/>
            <person name="Postlethwait J.H."/>
            <person name="Berthelot C."/>
            <person name="Roest Crollius H."/>
            <person name="Guiguen Y."/>
        </authorList>
    </citation>
    <scope>NUCLEOTIDE SEQUENCE</scope>
    <source>
        <strain evidence="5">Concon-B</strain>
    </source>
</reference>
<gene>
    <name evidence="5" type="ORF">COCON_G00201300</name>
</gene>
<feature type="compositionally biased region" description="Polar residues" evidence="3">
    <location>
        <begin position="116"/>
        <end position="126"/>
    </location>
</feature>
<feature type="region of interest" description="Disordered" evidence="3">
    <location>
        <begin position="427"/>
        <end position="452"/>
    </location>
</feature>
<evidence type="ECO:0000256" key="1">
    <source>
        <dbReference type="ARBA" id="ARBA00001968"/>
    </source>
</evidence>
<comment type="caution">
    <text evidence="5">The sequence shown here is derived from an EMBL/GenBank/DDBJ whole genome shotgun (WGS) entry which is preliminary data.</text>
</comment>
<feature type="compositionally biased region" description="Acidic residues" evidence="3">
    <location>
        <begin position="438"/>
        <end position="448"/>
    </location>
</feature>
<comment type="cofactor">
    <cofactor evidence="1">
        <name>a divalent metal cation</name>
        <dbReference type="ChEBI" id="CHEBI:60240"/>
    </cofactor>
</comment>
<feature type="region of interest" description="Disordered" evidence="3">
    <location>
        <begin position="116"/>
        <end position="146"/>
    </location>
</feature>
<evidence type="ECO:0000259" key="4">
    <source>
        <dbReference type="Pfam" id="PF13359"/>
    </source>
</evidence>
<evidence type="ECO:0000313" key="6">
    <source>
        <dbReference type="Proteomes" id="UP001152803"/>
    </source>
</evidence>
<evidence type="ECO:0000313" key="5">
    <source>
        <dbReference type="EMBL" id="KAJ8253518.1"/>
    </source>
</evidence>
<dbReference type="GO" id="GO:0046872">
    <property type="term" value="F:metal ion binding"/>
    <property type="evidence" value="ECO:0007669"/>
    <property type="project" value="UniProtKB-KW"/>
</dbReference>
<proteinExistence type="predicted"/>
<dbReference type="AlphaFoldDB" id="A0A9Q1CZ84"/>
<sequence>MGIPRPQPMSPPWPEHRWCPYIVNVKVHGIFFFFENNEILGVRRWAMLNAACVASAARAVLEMVQFDWEPLSDGELDQRLDRAVEEILEAELIEKARAIVGPTYVLQSEQTAPFGQAETLTHSQQLERPLPQGSQQSQPPSNAEEDNGTVKYVTELLQNSDSSYSRSRLTGRARLSLPHTVLLSLTLLCTRQSYRSVSSRFRVEKGNIHRVFFSFCQRVNALSPQQIRWPTGQEAVPNLDFLSGTESLENPAIPKVFGILGSTRIPIRLPIGKQQMEGGALEVKRMKKEVHPDSWLNLELVCDGQGKFLHCRISKGSDTDRASSLRDTLKQNPQMLPEGSCLVARTGYPLSAQILTPYATQSSPREDLYNRTLEAHLDVFDQAVAELKARFQRLMYLDMGNFQRAHAVVLTACILHNVFLQMGDRDSVSDRTQKEERENEGEGEEEEEGVRKREDIADLLYREMEAGRLKCA</sequence>
<keyword evidence="6" id="KW-1185">Reference proteome</keyword>
<dbReference type="Pfam" id="PF13359">
    <property type="entry name" value="DDE_Tnp_4"/>
    <property type="match status" value="1"/>
</dbReference>
<protein>
    <recommendedName>
        <fullName evidence="4">DDE Tnp4 domain-containing protein</fullName>
    </recommendedName>
</protein>
<dbReference type="OrthoDB" id="2668416at2759"/>
<feature type="compositionally biased region" description="Basic and acidic residues" evidence="3">
    <location>
        <begin position="427"/>
        <end position="437"/>
    </location>
</feature>
<keyword evidence="2" id="KW-0479">Metal-binding</keyword>